<name>A0A9D2AZN4_9SPHI</name>
<sequence length="318" mass="36503">MRKDDQIKQFTLDKQDQHAVRKVYQALQPQLEPGDAFLYFVTGNSSFLRSSVDVIVITLRRLFLCEKVNPKISRVNFESFPLQEIKSIEITKGTFASSITINPKKLDYEFVIPKLPKYQSTKLREFFLSWKEGALSHPNEAEVKQQPTHRPAANIKDVPQVIKKVDKPQQEEPRQEEQPQPASSKSINELYAKRWNKQHQAKASSTVEPIEKDKNSVKKETEQSLSKAVKPHSQQQEIKKPVTQQVENKKPPAPQQEIKRPDTKQAEDKPLVPAIKKAESTLTEIKKSQIAKLDQLLNKQLITKSEYESKKAEIMAQS</sequence>
<reference evidence="3" key="1">
    <citation type="journal article" date="2021" name="PeerJ">
        <title>Extensive microbial diversity within the chicken gut microbiome revealed by metagenomics and culture.</title>
        <authorList>
            <person name="Gilroy R."/>
            <person name="Ravi A."/>
            <person name="Getino M."/>
            <person name="Pursley I."/>
            <person name="Horton D.L."/>
            <person name="Alikhan N.F."/>
            <person name="Baker D."/>
            <person name="Gharbi K."/>
            <person name="Hall N."/>
            <person name="Watson M."/>
            <person name="Adriaenssens E.M."/>
            <person name="Foster-Nyarko E."/>
            <person name="Jarju S."/>
            <person name="Secka A."/>
            <person name="Antonio M."/>
            <person name="Oren A."/>
            <person name="Chaudhuri R.R."/>
            <person name="La Ragione R."/>
            <person name="Hildebrand F."/>
            <person name="Pallen M.J."/>
        </authorList>
    </citation>
    <scope>NUCLEOTIDE SEQUENCE</scope>
    <source>
        <strain evidence="3">1719</strain>
    </source>
</reference>
<feature type="region of interest" description="Disordered" evidence="1">
    <location>
        <begin position="138"/>
        <end position="159"/>
    </location>
</feature>
<feature type="compositionally biased region" description="Basic and acidic residues" evidence="1">
    <location>
        <begin position="209"/>
        <end position="222"/>
    </location>
</feature>
<feature type="compositionally biased region" description="Basic and acidic residues" evidence="1">
    <location>
        <begin position="257"/>
        <end position="272"/>
    </location>
</feature>
<evidence type="ECO:0000259" key="2">
    <source>
        <dbReference type="Pfam" id="PF14470"/>
    </source>
</evidence>
<evidence type="ECO:0000313" key="3">
    <source>
        <dbReference type="EMBL" id="HIX55750.1"/>
    </source>
</evidence>
<organism evidence="3 4">
    <name type="scientific">Candidatus Sphingobacterium stercoripullorum</name>
    <dbReference type="NCBI Taxonomy" id="2838759"/>
    <lineage>
        <taxon>Bacteria</taxon>
        <taxon>Pseudomonadati</taxon>
        <taxon>Bacteroidota</taxon>
        <taxon>Sphingobacteriia</taxon>
        <taxon>Sphingobacteriales</taxon>
        <taxon>Sphingobacteriaceae</taxon>
        <taxon>Sphingobacterium</taxon>
    </lineage>
</organism>
<accession>A0A9D2AZN4</accession>
<feature type="compositionally biased region" description="Basic and acidic residues" evidence="1">
    <location>
        <begin position="166"/>
        <end position="177"/>
    </location>
</feature>
<feature type="region of interest" description="Disordered" evidence="1">
    <location>
        <begin position="196"/>
        <end position="272"/>
    </location>
</feature>
<feature type="domain" description="YokE-like PH" evidence="2">
    <location>
        <begin position="31"/>
        <end position="109"/>
    </location>
</feature>
<dbReference type="InterPro" id="IPR039519">
    <property type="entry name" value="YokE-like_PH"/>
</dbReference>
<dbReference type="Proteomes" id="UP000824156">
    <property type="component" value="Unassembled WGS sequence"/>
</dbReference>
<evidence type="ECO:0000256" key="1">
    <source>
        <dbReference type="SAM" id="MobiDB-lite"/>
    </source>
</evidence>
<protein>
    <submittedName>
        <fullName evidence="3">PH domain-containing protein</fullName>
    </submittedName>
</protein>
<gene>
    <name evidence="3" type="ORF">H9853_12075</name>
</gene>
<feature type="compositionally biased region" description="Polar residues" evidence="1">
    <location>
        <begin position="232"/>
        <end position="246"/>
    </location>
</feature>
<dbReference type="AlphaFoldDB" id="A0A9D2AZN4"/>
<evidence type="ECO:0000313" key="4">
    <source>
        <dbReference type="Proteomes" id="UP000824156"/>
    </source>
</evidence>
<proteinExistence type="predicted"/>
<dbReference type="Pfam" id="PF14470">
    <property type="entry name" value="bPH_3"/>
    <property type="match status" value="1"/>
</dbReference>
<reference evidence="3" key="2">
    <citation type="submission" date="2021-04" db="EMBL/GenBank/DDBJ databases">
        <authorList>
            <person name="Gilroy R."/>
        </authorList>
    </citation>
    <scope>NUCLEOTIDE SEQUENCE</scope>
    <source>
        <strain evidence="3">1719</strain>
    </source>
</reference>
<comment type="caution">
    <text evidence="3">The sequence shown here is derived from an EMBL/GenBank/DDBJ whole genome shotgun (WGS) entry which is preliminary data.</text>
</comment>
<dbReference type="EMBL" id="DXEZ01000336">
    <property type="protein sequence ID" value="HIX55750.1"/>
    <property type="molecule type" value="Genomic_DNA"/>
</dbReference>
<feature type="region of interest" description="Disordered" evidence="1">
    <location>
        <begin position="166"/>
        <end position="185"/>
    </location>
</feature>